<evidence type="ECO:0000259" key="4">
    <source>
        <dbReference type="Pfam" id="PF13629"/>
    </source>
</evidence>
<dbReference type="KEGG" id="plei:Q9312_18755"/>
<dbReference type="Pfam" id="PF00263">
    <property type="entry name" value="Secretin"/>
    <property type="match status" value="1"/>
</dbReference>
<keyword evidence="2" id="KW-0732">Signal</keyword>
<dbReference type="PANTHER" id="PTHR30332:SF17">
    <property type="entry name" value="TYPE IV PILIATION SYSTEM PROTEIN DR_0774-RELATED"/>
    <property type="match status" value="1"/>
</dbReference>
<keyword evidence="6" id="KW-1185">Reference proteome</keyword>
<gene>
    <name evidence="5" type="ORF">Q9312_18755</name>
</gene>
<proteinExistence type="inferred from homology"/>
<feature type="domain" description="Type II/III secretion system secretin-like" evidence="3">
    <location>
        <begin position="246"/>
        <end position="402"/>
    </location>
</feature>
<name>A0AA51X7M0_9GAMM</name>
<feature type="domain" description="Pilus formation protein N-terminal" evidence="4">
    <location>
        <begin position="24"/>
        <end position="90"/>
    </location>
</feature>
<dbReference type="GO" id="GO:0009306">
    <property type="term" value="P:protein secretion"/>
    <property type="evidence" value="ECO:0007669"/>
    <property type="project" value="InterPro"/>
</dbReference>
<evidence type="ECO:0000256" key="2">
    <source>
        <dbReference type="SAM" id="SignalP"/>
    </source>
</evidence>
<protein>
    <submittedName>
        <fullName evidence="5">Pilus assembly protein N-terminal domain-containing protein</fullName>
    </submittedName>
</protein>
<dbReference type="Pfam" id="PF13629">
    <property type="entry name" value="T2SS-T3SS_pil_N"/>
    <property type="match status" value="1"/>
</dbReference>
<sequence>MLRVIFFCLSVVLVATNIHAKSNRSLNLYVGSVKSIQVGEVIRVAVGRDDILATSILENGELLLVPRAPGETDLHIWKKGERKLSYRVNITQENISKNIQSIRSILSGFKSITVRSVNGIVVVDGKVQPERFDLLQGIVAQFPGVISLVTPEDVVLRDMIRMEVQVLELNKSFSRDLGLDWDNSIAGPSVSYVQNINPNGRYVFMNENNPFIELFDPSNPTISLDDKSSFSYSGLQTGITSVVRLLQDDGVARVLAEPSLSTRSGESATFQSGGQYPIAVLNEFGQPVVQMQDYGIQLEITPLSDADGNIISRVRAEMSTIDFATQVNGVPGILTRNTESVINLKNGETMVISGLLQSSDSKSIESLPFLGDIPILGELFKSRSFQENRTELVILVTPKIVDGDAELPEHLKQHLEKLRQVQKSTKIEDDLLE</sequence>
<dbReference type="Proteomes" id="UP001239782">
    <property type="component" value="Chromosome"/>
</dbReference>
<dbReference type="InterPro" id="IPR004846">
    <property type="entry name" value="T2SS/T3SS_dom"/>
</dbReference>
<dbReference type="InterPro" id="IPR001775">
    <property type="entry name" value="GspD/PilQ"/>
</dbReference>
<organism evidence="5 6">
    <name type="scientific">Pleionea litopenaei</name>
    <dbReference type="NCBI Taxonomy" id="3070815"/>
    <lineage>
        <taxon>Bacteria</taxon>
        <taxon>Pseudomonadati</taxon>
        <taxon>Pseudomonadota</taxon>
        <taxon>Gammaproteobacteria</taxon>
        <taxon>Oceanospirillales</taxon>
        <taxon>Pleioneaceae</taxon>
        <taxon>Pleionea</taxon>
    </lineage>
</organism>
<reference evidence="5 6" key="1">
    <citation type="submission" date="2023-08" db="EMBL/GenBank/DDBJ databases">
        <title>Pleionea litopenaei sp. nov., isolated from stomach of juvenile Litopenaeus vannamei.</title>
        <authorList>
            <person name="Rho A.M."/>
            <person name="Hwang C.Y."/>
        </authorList>
    </citation>
    <scope>NUCLEOTIDE SEQUENCE [LARGE SCALE GENOMIC DNA]</scope>
    <source>
        <strain evidence="5 6">HL-JVS1</strain>
    </source>
</reference>
<evidence type="ECO:0000256" key="1">
    <source>
        <dbReference type="RuleBase" id="RU004003"/>
    </source>
</evidence>
<feature type="chain" id="PRO_5041317931" evidence="2">
    <location>
        <begin position="21"/>
        <end position="433"/>
    </location>
</feature>
<feature type="signal peptide" evidence="2">
    <location>
        <begin position="1"/>
        <end position="20"/>
    </location>
</feature>
<evidence type="ECO:0000259" key="3">
    <source>
        <dbReference type="Pfam" id="PF00263"/>
    </source>
</evidence>
<comment type="similarity">
    <text evidence="1">Belongs to the bacterial secretin family.</text>
</comment>
<evidence type="ECO:0000313" key="5">
    <source>
        <dbReference type="EMBL" id="WMS87250.1"/>
    </source>
</evidence>
<dbReference type="RefSeq" id="WP_309202390.1">
    <property type="nucleotide sequence ID" value="NZ_CP133548.1"/>
</dbReference>
<dbReference type="EMBL" id="CP133548">
    <property type="protein sequence ID" value="WMS87250.1"/>
    <property type="molecule type" value="Genomic_DNA"/>
</dbReference>
<dbReference type="PANTHER" id="PTHR30332">
    <property type="entry name" value="PROBABLE GENERAL SECRETION PATHWAY PROTEIN D"/>
    <property type="match status" value="1"/>
</dbReference>
<accession>A0AA51X7M0</accession>
<dbReference type="InterPro" id="IPR032789">
    <property type="entry name" value="T2SS-T3SS_pil_N"/>
</dbReference>
<evidence type="ECO:0000313" key="6">
    <source>
        <dbReference type="Proteomes" id="UP001239782"/>
    </source>
</evidence>
<dbReference type="GO" id="GO:0015627">
    <property type="term" value="C:type II protein secretion system complex"/>
    <property type="evidence" value="ECO:0007669"/>
    <property type="project" value="TreeGrafter"/>
</dbReference>
<dbReference type="AlphaFoldDB" id="A0AA51X7M0"/>
<dbReference type="PRINTS" id="PR00811">
    <property type="entry name" value="BCTERIALGSPD"/>
</dbReference>
<dbReference type="InterPro" id="IPR050810">
    <property type="entry name" value="Bact_Secretion_Sys_Channel"/>
</dbReference>